<dbReference type="EMBL" id="BAAARJ010000005">
    <property type="protein sequence ID" value="GAA2606196.1"/>
    <property type="molecule type" value="Genomic_DNA"/>
</dbReference>
<reference evidence="2" key="1">
    <citation type="journal article" date="2019" name="Int. J. Syst. Evol. Microbiol.">
        <title>The Global Catalogue of Microorganisms (GCM) 10K type strain sequencing project: providing services to taxonomists for standard genome sequencing and annotation.</title>
        <authorList>
            <consortium name="The Broad Institute Genomics Platform"/>
            <consortium name="The Broad Institute Genome Sequencing Center for Infectious Disease"/>
            <person name="Wu L."/>
            <person name="Ma J."/>
        </authorList>
    </citation>
    <scope>NUCLEOTIDE SEQUENCE [LARGE SCALE GENOMIC DNA]</scope>
    <source>
        <strain evidence="2">JCM 16373</strain>
    </source>
</reference>
<evidence type="ECO:0000313" key="1">
    <source>
        <dbReference type="EMBL" id="GAA2606196.1"/>
    </source>
</evidence>
<accession>A0ABP6C8D8</accession>
<keyword evidence="2" id="KW-1185">Reference proteome</keyword>
<protein>
    <submittedName>
        <fullName evidence="1">Uncharacterized protein</fullName>
    </submittedName>
</protein>
<sequence length="61" mass="6766">MAQIVEPDRRQARLGHQTVEEVRHLARMELGAVLLGEDPAGLLPGRTPFAARRVLVLLVEL</sequence>
<proteinExistence type="predicted"/>
<name>A0ABP6C8D8_9ACTN</name>
<gene>
    <name evidence="1" type="ORF">GCM10009863_19600</name>
</gene>
<organism evidence="1 2">
    <name type="scientific">Streptomyces axinellae</name>
    <dbReference type="NCBI Taxonomy" id="552788"/>
    <lineage>
        <taxon>Bacteria</taxon>
        <taxon>Bacillati</taxon>
        <taxon>Actinomycetota</taxon>
        <taxon>Actinomycetes</taxon>
        <taxon>Kitasatosporales</taxon>
        <taxon>Streptomycetaceae</taxon>
        <taxon>Streptomyces</taxon>
    </lineage>
</organism>
<evidence type="ECO:0000313" key="2">
    <source>
        <dbReference type="Proteomes" id="UP001501447"/>
    </source>
</evidence>
<comment type="caution">
    <text evidence="1">The sequence shown here is derived from an EMBL/GenBank/DDBJ whole genome shotgun (WGS) entry which is preliminary data.</text>
</comment>
<dbReference type="Proteomes" id="UP001501447">
    <property type="component" value="Unassembled WGS sequence"/>
</dbReference>